<sequence length="303" mass="34370">MWLELQIFGFRALWSPYFLLWIIILGVAYYLITGPYRHKFGGTELPRREQYIYFYTGLFLLYAVKGSPVDLMTHITLTSHMVQMAIYLLVFPILMIKGIPEWMWRKIVYAPGIKPVFKLVTRPIISMLLFNVLFSLYHLPVIFNFTKSSPVAHTTVSIILLVAAFIVYFPLLSPLKELDTLRPVLKIGYILANSVLITPACVLIIFADTPLYAAYTQDGSWLQALSLCVPGGVLSGLAPTLSGPEVFTSMETLEDQQLGGIIMKIMQEITYGTILTSIFFGWFNKEEVDKIDPLPEEMNGNHL</sequence>
<evidence type="ECO:0000256" key="4">
    <source>
        <dbReference type="ARBA" id="ARBA00022989"/>
    </source>
</evidence>
<organism evidence="7 8">
    <name type="scientific">Virgibacillus xinjiangensis</name>
    <dbReference type="NCBI Taxonomy" id="393090"/>
    <lineage>
        <taxon>Bacteria</taxon>
        <taxon>Bacillati</taxon>
        <taxon>Bacillota</taxon>
        <taxon>Bacilli</taxon>
        <taxon>Bacillales</taxon>
        <taxon>Bacillaceae</taxon>
        <taxon>Virgibacillus</taxon>
    </lineage>
</organism>
<dbReference type="NCBIfam" id="TIGR02737">
    <property type="entry name" value="caa3_CtaG"/>
    <property type="match status" value="1"/>
</dbReference>
<keyword evidence="8" id="KW-1185">Reference proteome</keyword>
<dbReference type="InterPro" id="IPR014108">
    <property type="entry name" value="Caa3-assmbl_CtaG"/>
</dbReference>
<feature type="transmembrane region" description="Helical" evidence="6">
    <location>
        <begin position="151"/>
        <end position="172"/>
    </location>
</feature>
<feature type="transmembrane region" description="Helical" evidence="6">
    <location>
        <begin position="81"/>
        <end position="99"/>
    </location>
</feature>
<feature type="transmembrane region" description="Helical" evidence="6">
    <location>
        <begin position="52"/>
        <end position="69"/>
    </location>
</feature>
<protein>
    <submittedName>
        <fullName evidence="7">Cytochrome c oxidase assembly factor CtaG</fullName>
    </submittedName>
</protein>
<gene>
    <name evidence="7" type="primary">ctaG</name>
    <name evidence="7" type="ORF">ACFOGI_09740</name>
</gene>
<keyword evidence="2" id="KW-1003">Cell membrane</keyword>
<comment type="caution">
    <text evidence="7">The sequence shown here is derived from an EMBL/GenBank/DDBJ whole genome shotgun (WGS) entry which is preliminary data.</text>
</comment>
<keyword evidence="3 6" id="KW-0812">Transmembrane</keyword>
<evidence type="ECO:0000256" key="3">
    <source>
        <dbReference type="ARBA" id="ARBA00022692"/>
    </source>
</evidence>
<evidence type="ECO:0000256" key="2">
    <source>
        <dbReference type="ARBA" id="ARBA00022475"/>
    </source>
</evidence>
<reference evidence="8" key="1">
    <citation type="journal article" date="2019" name="Int. J. Syst. Evol. Microbiol.">
        <title>The Global Catalogue of Microorganisms (GCM) 10K type strain sequencing project: providing services to taxonomists for standard genome sequencing and annotation.</title>
        <authorList>
            <consortium name="The Broad Institute Genomics Platform"/>
            <consortium name="The Broad Institute Genome Sequencing Center for Infectious Disease"/>
            <person name="Wu L."/>
            <person name="Ma J."/>
        </authorList>
    </citation>
    <scope>NUCLEOTIDE SEQUENCE [LARGE SCALE GENOMIC DNA]</scope>
    <source>
        <strain evidence="8">KCTC 13128</strain>
    </source>
</reference>
<evidence type="ECO:0000256" key="6">
    <source>
        <dbReference type="SAM" id="Phobius"/>
    </source>
</evidence>
<evidence type="ECO:0000313" key="8">
    <source>
        <dbReference type="Proteomes" id="UP001595279"/>
    </source>
</evidence>
<feature type="transmembrane region" description="Helical" evidence="6">
    <location>
        <begin position="184"/>
        <end position="207"/>
    </location>
</feature>
<comment type="subcellular location">
    <subcellularLocation>
        <location evidence="1">Cell membrane</location>
        <topology evidence="1">Multi-pass membrane protein</topology>
    </subcellularLocation>
</comment>
<evidence type="ECO:0000256" key="5">
    <source>
        <dbReference type="ARBA" id="ARBA00023136"/>
    </source>
</evidence>
<keyword evidence="4 6" id="KW-1133">Transmembrane helix</keyword>
<dbReference type="RefSeq" id="WP_390271845.1">
    <property type="nucleotide sequence ID" value="NZ_JBHRSA010000041.1"/>
</dbReference>
<evidence type="ECO:0000256" key="1">
    <source>
        <dbReference type="ARBA" id="ARBA00004651"/>
    </source>
</evidence>
<name>A0ABV7CVN6_9BACI</name>
<dbReference type="EMBL" id="JBHRSA010000041">
    <property type="protein sequence ID" value="MFC3040526.1"/>
    <property type="molecule type" value="Genomic_DNA"/>
</dbReference>
<proteinExistence type="predicted"/>
<dbReference type="InterPro" id="IPR019108">
    <property type="entry name" value="Caa3_assmbl_CtaG-rel"/>
</dbReference>
<keyword evidence="5 6" id="KW-0472">Membrane</keyword>
<evidence type="ECO:0000313" key="7">
    <source>
        <dbReference type="EMBL" id="MFC3040526.1"/>
    </source>
</evidence>
<feature type="transmembrane region" description="Helical" evidence="6">
    <location>
        <begin position="219"/>
        <end position="241"/>
    </location>
</feature>
<feature type="transmembrane region" description="Helical" evidence="6">
    <location>
        <begin position="119"/>
        <end position="139"/>
    </location>
</feature>
<dbReference type="Pfam" id="PF09678">
    <property type="entry name" value="Caa3_CtaG"/>
    <property type="match status" value="1"/>
</dbReference>
<feature type="transmembrane region" description="Helical" evidence="6">
    <location>
        <begin position="12"/>
        <end position="32"/>
    </location>
</feature>
<accession>A0ABV7CVN6</accession>
<dbReference type="Proteomes" id="UP001595279">
    <property type="component" value="Unassembled WGS sequence"/>
</dbReference>